<evidence type="ECO:0000313" key="2">
    <source>
        <dbReference type="Proteomes" id="UP000499080"/>
    </source>
</evidence>
<sequence length="180" mass="20823">MTRIELFGKVVERFASQQGTRFSVRFPQAFITRLFQAFQKVVKSPPSVVETYLRDFVVDCDNTSHSFKPGIEPAFIELERKSTNHYTGRGYTRWDRWFIKSVLTSLREWFPKRSLRKCFRGQPMESEMAILPQPPLLSGTCLTVPYSLAGHPKSINTLLHLVYQEYFTEFSGIRTGVSSN</sequence>
<gene>
    <name evidence="1" type="ORF">AVEN_157546_1</name>
</gene>
<dbReference type="AlphaFoldDB" id="A0A4Y2IDT4"/>
<comment type="caution">
    <text evidence="1">The sequence shown here is derived from an EMBL/GenBank/DDBJ whole genome shotgun (WGS) entry which is preliminary data.</text>
</comment>
<protein>
    <submittedName>
        <fullName evidence="1">Uncharacterized protein</fullName>
    </submittedName>
</protein>
<evidence type="ECO:0000313" key="1">
    <source>
        <dbReference type="EMBL" id="GBM75439.1"/>
    </source>
</evidence>
<reference evidence="1 2" key="1">
    <citation type="journal article" date="2019" name="Sci. Rep.">
        <title>Orb-weaving spider Araneus ventricosus genome elucidates the spidroin gene catalogue.</title>
        <authorList>
            <person name="Kono N."/>
            <person name="Nakamura H."/>
            <person name="Ohtoshi R."/>
            <person name="Moran D.A.P."/>
            <person name="Shinohara A."/>
            <person name="Yoshida Y."/>
            <person name="Fujiwara M."/>
            <person name="Mori M."/>
            <person name="Tomita M."/>
            <person name="Arakawa K."/>
        </authorList>
    </citation>
    <scope>NUCLEOTIDE SEQUENCE [LARGE SCALE GENOMIC DNA]</scope>
</reference>
<name>A0A4Y2IDT4_ARAVE</name>
<accession>A0A4Y2IDT4</accession>
<dbReference type="Proteomes" id="UP000499080">
    <property type="component" value="Unassembled WGS sequence"/>
</dbReference>
<organism evidence="1 2">
    <name type="scientific">Araneus ventricosus</name>
    <name type="common">Orbweaver spider</name>
    <name type="synonym">Epeira ventricosa</name>
    <dbReference type="NCBI Taxonomy" id="182803"/>
    <lineage>
        <taxon>Eukaryota</taxon>
        <taxon>Metazoa</taxon>
        <taxon>Ecdysozoa</taxon>
        <taxon>Arthropoda</taxon>
        <taxon>Chelicerata</taxon>
        <taxon>Arachnida</taxon>
        <taxon>Araneae</taxon>
        <taxon>Araneomorphae</taxon>
        <taxon>Entelegynae</taxon>
        <taxon>Araneoidea</taxon>
        <taxon>Araneidae</taxon>
        <taxon>Araneus</taxon>
    </lineage>
</organism>
<keyword evidence="2" id="KW-1185">Reference proteome</keyword>
<proteinExistence type="predicted"/>
<dbReference type="EMBL" id="BGPR01185395">
    <property type="protein sequence ID" value="GBM75439.1"/>
    <property type="molecule type" value="Genomic_DNA"/>
</dbReference>